<dbReference type="NCBIfam" id="TIGR02967">
    <property type="entry name" value="guan_deamin"/>
    <property type="match status" value="1"/>
</dbReference>
<dbReference type="GO" id="GO:0008270">
    <property type="term" value="F:zinc ion binding"/>
    <property type="evidence" value="ECO:0007669"/>
    <property type="project" value="UniProtKB-UniRule"/>
</dbReference>
<dbReference type="RefSeq" id="WP_057802866.1">
    <property type="nucleotide sequence ID" value="NZ_JQBX01000010.1"/>
</dbReference>
<evidence type="ECO:0000256" key="1">
    <source>
        <dbReference type="ARBA" id="ARBA00004984"/>
    </source>
</evidence>
<proteinExistence type="inferred from homology"/>
<evidence type="ECO:0000256" key="7">
    <source>
        <dbReference type="NCBIfam" id="TIGR02967"/>
    </source>
</evidence>
<dbReference type="EC" id="3.5.4.3" evidence="3 7"/>
<evidence type="ECO:0000256" key="2">
    <source>
        <dbReference type="ARBA" id="ARBA00006745"/>
    </source>
</evidence>
<reference evidence="10 11" key="1">
    <citation type="journal article" date="2015" name="Genome Announc.">
        <title>Expanding the biotechnology potential of lactobacilli through comparative genomics of 213 strains and associated genera.</title>
        <authorList>
            <person name="Sun Z."/>
            <person name="Harris H.M."/>
            <person name="McCann A."/>
            <person name="Guo C."/>
            <person name="Argimon S."/>
            <person name="Zhang W."/>
            <person name="Yang X."/>
            <person name="Jeffery I.B."/>
            <person name="Cooney J.C."/>
            <person name="Kagawa T.F."/>
            <person name="Liu W."/>
            <person name="Song Y."/>
            <person name="Salvetti E."/>
            <person name="Wrobel A."/>
            <person name="Rasinkangas P."/>
            <person name="Parkhill J."/>
            <person name="Rea M.C."/>
            <person name="O'Sullivan O."/>
            <person name="Ritari J."/>
            <person name="Douillard F.P."/>
            <person name="Paul Ross R."/>
            <person name="Yang R."/>
            <person name="Briner A.E."/>
            <person name="Felis G.E."/>
            <person name="de Vos W.M."/>
            <person name="Barrangou R."/>
            <person name="Klaenhammer T.R."/>
            <person name="Caufield P.W."/>
            <person name="Cui Y."/>
            <person name="Zhang H."/>
            <person name="O'Toole P.W."/>
        </authorList>
    </citation>
    <scope>NUCLEOTIDE SEQUENCE [LARGE SCALE GENOMIC DNA]</scope>
    <source>
        <strain evidence="10 11">DSM 18001</strain>
    </source>
</reference>
<evidence type="ECO:0000259" key="9">
    <source>
        <dbReference type="Pfam" id="PF01979"/>
    </source>
</evidence>
<evidence type="ECO:0000256" key="6">
    <source>
        <dbReference type="ARBA" id="ARBA00022833"/>
    </source>
</evidence>
<dbReference type="InterPro" id="IPR011059">
    <property type="entry name" value="Metal-dep_hydrolase_composite"/>
</dbReference>
<evidence type="ECO:0000256" key="8">
    <source>
        <dbReference type="RuleBase" id="RU366009"/>
    </source>
</evidence>
<sequence length="449" mass="50435">MGLIYSKKIIKGSFFTSRTDKEVYFVKDALIETDDNGEITKIINPADQDYQRTLEDAKENKQLVETRDDEYVLPGFIDLHVHAPQWPQAGLALDQPLNEWLEQYTFPLEAKYQDLEFARKSYRHLTRNLVKNGTTTALYFGTIHEDANLILAEECQHVGQRAFIGQVVMDNPEQTPKYYRDSSTKEALNKTIDFIKQIRTLYQDSDLIQPVVTPRFVPNCTDEALEGLGQIAKKFDVLVQSHCSESDWEHGYAIERFGKTDTEVLKQYGLLNEKSVMAHGTLLTEANMDTFKDEKAAIAHCPISNAYFGNAVLPTRKLLERKIKVGIGTDISGGFSSSMYRNIQQALISSRMLEDGVDAQKPAAERGVAGARISAKQAFYMATIGGAEALHIRAGQIKVGFKADLQIVRDELSAISSNASQDVFERLMYQTNADNISKVFVSGKLVDHK</sequence>
<dbReference type="GO" id="GO:0008892">
    <property type="term" value="F:guanine deaminase activity"/>
    <property type="evidence" value="ECO:0007669"/>
    <property type="project" value="UniProtKB-UniRule"/>
</dbReference>
<comment type="function">
    <text evidence="8">Catalyzes the hydrolytic deamination of guanine, producing xanthine and ammonia.</text>
</comment>
<dbReference type="SUPFAM" id="SSF51556">
    <property type="entry name" value="Metallo-dependent hydrolases"/>
    <property type="match status" value="1"/>
</dbReference>
<dbReference type="InterPro" id="IPR006680">
    <property type="entry name" value="Amidohydro-rel"/>
</dbReference>
<protein>
    <recommendedName>
        <fullName evidence="3 7">Guanine deaminase</fullName>
        <shortName evidence="8">Guanase</shortName>
        <ecNumber evidence="3 7">3.5.4.3</ecNumber>
    </recommendedName>
    <alternativeName>
        <fullName evidence="8">Guanine aminohydrolase</fullName>
    </alternativeName>
</protein>
<comment type="caution">
    <text evidence="10">The sequence shown here is derived from an EMBL/GenBank/DDBJ whole genome shotgun (WGS) entry which is preliminary data.</text>
</comment>
<dbReference type="Gene3D" id="3.20.20.140">
    <property type="entry name" value="Metal-dependent hydrolases"/>
    <property type="match status" value="1"/>
</dbReference>
<dbReference type="UniPathway" id="UPA00603">
    <property type="reaction ID" value="UER00660"/>
</dbReference>
<dbReference type="Pfam" id="PF01979">
    <property type="entry name" value="Amidohydro_1"/>
    <property type="match status" value="1"/>
</dbReference>
<keyword evidence="5 8" id="KW-0378">Hydrolase</keyword>
<dbReference type="STRING" id="331679.IV81_GL000215"/>
<evidence type="ECO:0000313" key="11">
    <source>
        <dbReference type="Proteomes" id="UP000051859"/>
    </source>
</evidence>
<dbReference type="SUPFAM" id="SSF51338">
    <property type="entry name" value="Composite domain of metallo-dependent hydrolases"/>
    <property type="match status" value="2"/>
</dbReference>
<dbReference type="InterPro" id="IPR014311">
    <property type="entry name" value="Guanine_deaminase"/>
</dbReference>
<dbReference type="Gene3D" id="2.30.40.10">
    <property type="entry name" value="Urease, subunit C, domain 1"/>
    <property type="match status" value="1"/>
</dbReference>
<dbReference type="PATRIC" id="fig|331679.3.peg.219"/>
<organism evidence="10 11">
    <name type="scientific">Pediococcus stilesii</name>
    <dbReference type="NCBI Taxonomy" id="331679"/>
    <lineage>
        <taxon>Bacteria</taxon>
        <taxon>Bacillati</taxon>
        <taxon>Bacillota</taxon>
        <taxon>Bacilli</taxon>
        <taxon>Lactobacillales</taxon>
        <taxon>Lactobacillaceae</taxon>
        <taxon>Pediococcus</taxon>
    </lineage>
</organism>
<gene>
    <name evidence="10" type="ORF">IV81_GL000215</name>
</gene>
<dbReference type="PANTHER" id="PTHR11271">
    <property type="entry name" value="GUANINE DEAMINASE"/>
    <property type="match status" value="1"/>
</dbReference>
<dbReference type="AlphaFoldDB" id="A0A0R2L1T5"/>
<comment type="pathway">
    <text evidence="1 8">Purine metabolism; guanine degradation; xanthine from guanine: step 1/1.</text>
</comment>
<comment type="cofactor">
    <cofactor evidence="8">
        <name>Zn(2+)</name>
        <dbReference type="ChEBI" id="CHEBI:29105"/>
    </cofactor>
    <text evidence="8">Binds 1 zinc ion per subunit.</text>
</comment>
<accession>A0A0R2L1T5</accession>
<dbReference type="GO" id="GO:0005829">
    <property type="term" value="C:cytosol"/>
    <property type="evidence" value="ECO:0007669"/>
    <property type="project" value="TreeGrafter"/>
</dbReference>
<evidence type="ECO:0000256" key="3">
    <source>
        <dbReference type="ARBA" id="ARBA00012781"/>
    </source>
</evidence>
<feature type="domain" description="Amidohydrolase-related" evidence="9">
    <location>
        <begin position="71"/>
        <end position="446"/>
    </location>
</feature>
<dbReference type="PANTHER" id="PTHR11271:SF6">
    <property type="entry name" value="GUANINE DEAMINASE"/>
    <property type="match status" value="1"/>
</dbReference>
<evidence type="ECO:0000256" key="5">
    <source>
        <dbReference type="ARBA" id="ARBA00022801"/>
    </source>
</evidence>
<dbReference type="EMBL" id="JQBX01000010">
    <property type="protein sequence ID" value="KRN93813.1"/>
    <property type="molecule type" value="Genomic_DNA"/>
</dbReference>
<keyword evidence="11" id="KW-1185">Reference proteome</keyword>
<evidence type="ECO:0000256" key="4">
    <source>
        <dbReference type="ARBA" id="ARBA00022723"/>
    </source>
</evidence>
<name>A0A0R2L1T5_9LACO</name>
<dbReference type="Proteomes" id="UP000051859">
    <property type="component" value="Unassembled WGS sequence"/>
</dbReference>
<dbReference type="InterPro" id="IPR032466">
    <property type="entry name" value="Metal_Hydrolase"/>
</dbReference>
<dbReference type="GO" id="GO:0006147">
    <property type="term" value="P:guanine catabolic process"/>
    <property type="evidence" value="ECO:0007669"/>
    <property type="project" value="UniProtKB-UniRule"/>
</dbReference>
<keyword evidence="6 8" id="KW-0862">Zinc</keyword>
<comment type="similarity">
    <text evidence="2 8">Belongs to the metallo-dependent hydrolases superfamily. ATZ/TRZ family.</text>
</comment>
<dbReference type="InterPro" id="IPR051607">
    <property type="entry name" value="Metallo-dep_hydrolases"/>
</dbReference>
<keyword evidence="4 8" id="KW-0479">Metal-binding</keyword>
<evidence type="ECO:0000313" key="10">
    <source>
        <dbReference type="EMBL" id="KRN93813.1"/>
    </source>
</evidence>
<comment type="catalytic activity">
    <reaction evidence="8">
        <text>guanine + H2O + H(+) = xanthine + NH4(+)</text>
        <dbReference type="Rhea" id="RHEA:14665"/>
        <dbReference type="ChEBI" id="CHEBI:15377"/>
        <dbReference type="ChEBI" id="CHEBI:15378"/>
        <dbReference type="ChEBI" id="CHEBI:16235"/>
        <dbReference type="ChEBI" id="CHEBI:17712"/>
        <dbReference type="ChEBI" id="CHEBI:28938"/>
        <dbReference type="EC" id="3.5.4.3"/>
    </reaction>
</comment>